<dbReference type="GO" id="GO:0004672">
    <property type="term" value="F:protein kinase activity"/>
    <property type="evidence" value="ECO:0007669"/>
    <property type="project" value="InterPro"/>
</dbReference>
<organism evidence="2 4">
    <name type="scientific">Rhizophagus clarus</name>
    <dbReference type="NCBI Taxonomy" id="94130"/>
    <lineage>
        <taxon>Eukaryota</taxon>
        <taxon>Fungi</taxon>
        <taxon>Fungi incertae sedis</taxon>
        <taxon>Mucoromycota</taxon>
        <taxon>Glomeromycotina</taxon>
        <taxon>Glomeromycetes</taxon>
        <taxon>Glomerales</taxon>
        <taxon>Glomeraceae</taxon>
        <taxon>Rhizophagus</taxon>
    </lineage>
</organism>
<dbReference type="Pfam" id="PF07714">
    <property type="entry name" value="PK_Tyr_Ser-Thr"/>
    <property type="match status" value="1"/>
</dbReference>
<accession>A0A2Z6S4I4</accession>
<keyword evidence="4" id="KW-1185">Reference proteome</keyword>
<dbReference type="Gene3D" id="1.10.510.10">
    <property type="entry name" value="Transferase(Phosphotransferase) domain 1"/>
    <property type="match status" value="1"/>
</dbReference>
<dbReference type="Gene3D" id="1.25.40.10">
    <property type="entry name" value="Tetratricopeptide repeat domain"/>
    <property type="match status" value="2"/>
</dbReference>
<reference evidence="2 4" key="1">
    <citation type="submission" date="2017-11" db="EMBL/GenBank/DDBJ databases">
        <title>The genome of Rhizophagus clarus HR1 reveals common genetic basis of auxotrophy among arbuscular mycorrhizal fungi.</title>
        <authorList>
            <person name="Kobayashi Y."/>
        </authorList>
    </citation>
    <scope>NUCLEOTIDE SEQUENCE [LARGE SCALE GENOMIC DNA]</scope>
    <source>
        <strain evidence="2 4">HR1</strain>
    </source>
</reference>
<dbReference type="InterPro" id="IPR000719">
    <property type="entry name" value="Prot_kinase_dom"/>
</dbReference>
<gene>
    <name evidence="3" type="ORF">RCL2_001493000</name>
    <name evidence="2" type="ORF">RclHR1_06410002</name>
</gene>
<dbReference type="PANTHER" id="PTHR43628">
    <property type="entry name" value="ACTIVATOR OF C KINASE PROTEIN 1-RELATED"/>
    <property type="match status" value="1"/>
</dbReference>
<feature type="domain" description="Protein kinase" evidence="1">
    <location>
        <begin position="37"/>
        <end position="303"/>
    </location>
</feature>
<dbReference type="PRINTS" id="PR00109">
    <property type="entry name" value="TYRKINASE"/>
</dbReference>
<dbReference type="InterPro" id="IPR006597">
    <property type="entry name" value="Sel1-like"/>
</dbReference>
<evidence type="ECO:0000313" key="2">
    <source>
        <dbReference type="EMBL" id="GBC05765.1"/>
    </source>
</evidence>
<dbReference type="PROSITE" id="PS50011">
    <property type="entry name" value="PROTEIN_KINASE_DOM"/>
    <property type="match status" value="1"/>
</dbReference>
<dbReference type="SUPFAM" id="SSF56112">
    <property type="entry name" value="Protein kinase-like (PK-like)"/>
    <property type="match status" value="1"/>
</dbReference>
<proteinExistence type="predicted"/>
<dbReference type="Proteomes" id="UP000247702">
    <property type="component" value="Unassembled WGS sequence"/>
</dbReference>
<dbReference type="AlphaFoldDB" id="A0A2Z6S4I4"/>
<evidence type="ECO:0000313" key="3">
    <source>
        <dbReference type="EMBL" id="GES87965.1"/>
    </source>
</evidence>
<dbReference type="SUPFAM" id="SSF81901">
    <property type="entry name" value="HCP-like"/>
    <property type="match status" value="1"/>
</dbReference>
<keyword evidence="3" id="KW-0808">Transferase</keyword>
<name>A0A2Z6S4I4_9GLOM</name>
<dbReference type="PANTHER" id="PTHR43628:SF1">
    <property type="entry name" value="CHITIN SYNTHASE REGULATORY FACTOR 2-RELATED"/>
    <property type="match status" value="1"/>
</dbReference>
<dbReference type="SMART" id="SM00671">
    <property type="entry name" value="SEL1"/>
    <property type="match status" value="5"/>
</dbReference>
<comment type="caution">
    <text evidence="2">The sequence shown here is derived from an EMBL/GenBank/DDBJ whole genome shotgun (WGS) entry which is preliminary data.</text>
</comment>
<sequence length="614" mass="70663">MLNNTELKVNENSNEWINWIEESITKKQISYYDYKNFNNIQEISSGSSGKVYRTNQKNSHHYLALKSFYNFNIMAKEIVNELKLQHEVGFNNNIIKFYGITTEIQCGNSKKYFLVIEYADNGTLRNYLSSRFEYLTWNDKLNLALQLSNVISYLHDKEIVHRDLHSDSILVHKNTIKLAGLGLSKRIEEESFNIKSRMITYIDPQIFNKKRDSNDRIQIFSLNKNSDVYSLGILLWEISSGYLPFRNKPYNVDLALEILNGLREKPIPNTPENYIKLYTDCWNNEPDNRLCINQVVTKLNAIISDFQKDEHNVDIQLSSEQLLKPNNEISENIINSSLNENISQIVENFSKINIKEIEPSISSNLMNDFELVVNEIIILLEDTEIIMKKYKIVSYLNNHNISPREIYNWLLINQDQENSNSLLLLGVFNHFGIQINVNKQKAFELYQKAANLRNVSGINNLGFCYRDGIGTNINELKAFELFQKAANLGSAYGIYNLGNCYYRGLGIGSDKQKAFELYQKSANLGNTLGMTNLGNCYYCGFGISSDKQKAFELYQKAANLGNYLAQNNLASVYGNGKGVKKDVNQAIYWYKKSAEQGYQKALNNLNKLVTKLKN</sequence>
<dbReference type="OrthoDB" id="635774at2759"/>
<dbReference type="EMBL" id="BEXD01004028">
    <property type="protein sequence ID" value="GBC05765.1"/>
    <property type="molecule type" value="Genomic_DNA"/>
</dbReference>
<evidence type="ECO:0000313" key="4">
    <source>
        <dbReference type="Proteomes" id="UP000247702"/>
    </source>
</evidence>
<evidence type="ECO:0000259" key="1">
    <source>
        <dbReference type="PROSITE" id="PS50011"/>
    </source>
</evidence>
<dbReference type="InterPro" id="IPR052945">
    <property type="entry name" value="Mitotic_Regulator"/>
</dbReference>
<dbReference type="Proteomes" id="UP000615446">
    <property type="component" value="Unassembled WGS sequence"/>
</dbReference>
<dbReference type="EMBL" id="BLAL01000175">
    <property type="protein sequence ID" value="GES87965.1"/>
    <property type="molecule type" value="Genomic_DNA"/>
</dbReference>
<dbReference type="InterPro" id="IPR011990">
    <property type="entry name" value="TPR-like_helical_dom_sf"/>
</dbReference>
<dbReference type="InterPro" id="IPR001245">
    <property type="entry name" value="Ser-Thr/Tyr_kinase_cat_dom"/>
</dbReference>
<dbReference type="InterPro" id="IPR011009">
    <property type="entry name" value="Kinase-like_dom_sf"/>
</dbReference>
<reference evidence="3" key="2">
    <citation type="submission" date="2019-10" db="EMBL/GenBank/DDBJ databases">
        <title>Conservation and host-specific expression of non-tandemly repeated heterogenous ribosome RNA gene in arbuscular mycorrhizal fungi.</title>
        <authorList>
            <person name="Maeda T."/>
            <person name="Kobayashi Y."/>
            <person name="Nakagawa T."/>
            <person name="Ezawa T."/>
            <person name="Yamaguchi K."/>
            <person name="Bino T."/>
            <person name="Nishimoto Y."/>
            <person name="Shigenobu S."/>
            <person name="Kawaguchi M."/>
        </authorList>
    </citation>
    <scope>NUCLEOTIDE SEQUENCE</scope>
    <source>
        <strain evidence="3">HR1</strain>
    </source>
</reference>
<dbReference type="Pfam" id="PF08238">
    <property type="entry name" value="Sel1"/>
    <property type="match status" value="5"/>
</dbReference>
<protein>
    <submittedName>
        <fullName evidence="3">Kinase-like domain-containing protein</fullName>
    </submittedName>
</protein>
<keyword evidence="3" id="KW-0418">Kinase</keyword>
<dbReference type="GO" id="GO:0005524">
    <property type="term" value="F:ATP binding"/>
    <property type="evidence" value="ECO:0007669"/>
    <property type="project" value="InterPro"/>
</dbReference>